<name>A0A1M4U7F9_MARH1</name>
<proteinExistence type="predicted"/>
<dbReference type="STRING" id="1122195.SAMN02745164_00601"/>
<dbReference type="AlphaFoldDB" id="A0A1M4U7F9"/>
<keyword evidence="2" id="KW-1185">Reference proteome</keyword>
<organism evidence="1 2">
    <name type="scientific">Marinitoga hydrogenitolerans (strain DSM 16785 / JCM 12826 / AT1271)</name>
    <dbReference type="NCBI Taxonomy" id="1122195"/>
    <lineage>
        <taxon>Bacteria</taxon>
        <taxon>Thermotogati</taxon>
        <taxon>Thermotogota</taxon>
        <taxon>Thermotogae</taxon>
        <taxon>Petrotogales</taxon>
        <taxon>Petrotogaceae</taxon>
        <taxon>Marinitoga</taxon>
    </lineage>
</organism>
<accession>A0A1M4U7F9</accession>
<comment type="caution">
    <text evidence="1">The sequence shown here is derived from an EMBL/GenBank/DDBJ whole genome shotgun (WGS) entry which is preliminary data.</text>
</comment>
<reference evidence="1" key="1">
    <citation type="submission" date="2016-11" db="EMBL/GenBank/DDBJ databases">
        <authorList>
            <person name="Varghese N."/>
            <person name="Submissions S."/>
        </authorList>
    </citation>
    <scope>NUCLEOTIDE SEQUENCE [LARGE SCALE GENOMIC DNA]</scope>
    <source>
        <strain evidence="1">DSM 16785</strain>
    </source>
</reference>
<dbReference type="Proteomes" id="UP000184334">
    <property type="component" value="Unassembled WGS sequence"/>
</dbReference>
<dbReference type="RefSeq" id="WP_072863298.1">
    <property type="nucleotide sequence ID" value="NZ_FQUI01000006.1"/>
</dbReference>
<dbReference type="OrthoDB" id="48476at2"/>
<protein>
    <submittedName>
        <fullName evidence="1">Uncharacterized protein</fullName>
    </submittedName>
</protein>
<evidence type="ECO:0000313" key="1">
    <source>
        <dbReference type="EMBL" id="SHE52536.1"/>
    </source>
</evidence>
<gene>
    <name evidence="1" type="ORF">SAMN02745164_00601</name>
</gene>
<evidence type="ECO:0000313" key="2">
    <source>
        <dbReference type="Proteomes" id="UP000184334"/>
    </source>
</evidence>
<dbReference type="EMBL" id="FQUI01000006">
    <property type="protein sequence ID" value="SHE52536.1"/>
    <property type="molecule type" value="Genomic_DNA"/>
</dbReference>
<sequence>MRITRLLLYLAIILSVISIIMSIGSEIRYSKFQNYMESLFNRQNTKVNDSISQLNTKIEEMNKYFEPNGIVEKFINYKSNLEKHLNDLEKLLTIAQEDKNVGYFQLYIIGSREVWIGIKDKSDKYVFQGMLKPGLSPYKFYFFKDPSIRTSYTINIPYDAKMQTANPNNIYFLIQEPGQRRLKQMPAAKLENISEDLNLYIPTIRGK</sequence>